<evidence type="ECO:0000313" key="2">
    <source>
        <dbReference type="Proteomes" id="UP000507470"/>
    </source>
</evidence>
<accession>A0A6J8A5H9</accession>
<gene>
    <name evidence="1" type="ORF">MCOR_3897</name>
</gene>
<dbReference type="AlphaFoldDB" id="A0A6J8A5H9"/>
<dbReference type="Proteomes" id="UP000507470">
    <property type="component" value="Unassembled WGS sequence"/>
</dbReference>
<reference evidence="1 2" key="1">
    <citation type="submission" date="2020-06" db="EMBL/GenBank/DDBJ databases">
        <authorList>
            <person name="Li R."/>
            <person name="Bekaert M."/>
        </authorList>
    </citation>
    <scope>NUCLEOTIDE SEQUENCE [LARGE SCALE GENOMIC DNA]</scope>
    <source>
        <strain evidence="2">wild</strain>
    </source>
</reference>
<sequence length="253" mass="28949">MEFQTKELGENMIIKTEPDNDEEFAVNLECTEHVTVKPELSEDTENLTVKSEYANCVMENMLKPECCENVTVKTEYKEEVDDESSSFNCLCFGEQPNLEKNCTMFLKNNGKQELEGVVSILGTDLALNNPDKTDDTRTASLIKKTFAENIKMEPGGLILECEEEISMLTESCSSNDEDENRNECQLADSVLLDKFNSDMYLYKTEEMQERKHLETDCILKEPVYDISSHVTGCQVTRKHLTRYAARNKKEKNN</sequence>
<name>A0A6J8A5H9_MYTCO</name>
<keyword evidence="2" id="KW-1185">Reference proteome</keyword>
<protein>
    <submittedName>
        <fullName evidence="1">Uncharacterized protein</fullName>
    </submittedName>
</protein>
<organism evidence="1 2">
    <name type="scientific">Mytilus coruscus</name>
    <name type="common">Sea mussel</name>
    <dbReference type="NCBI Taxonomy" id="42192"/>
    <lineage>
        <taxon>Eukaryota</taxon>
        <taxon>Metazoa</taxon>
        <taxon>Spiralia</taxon>
        <taxon>Lophotrochozoa</taxon>
        <taxon>Mollusca</taxon>
        <taxon>Bivalvia</taxon>
        <taxon>Autobranchia</taxon>
        <taxon>Pteriomorphia</taxon>
        <taxon>Mytilida</taxon>
        <taxon>Mytiloidea</taxon>
        <taxon>Mytilidae</taxon>
        <taxon>Mytilinae</taxon>
        <taxon>Mytilus</taxon>
    </lineage>
</organism>
<proteinExistence type="predicted"/>
<dbReference type="EMBL" id="CACVKT020000721">
    <property type="protein sequence ID" value="CAC5361973.1"/>
    <property type="molecule type" value="Genomic_DNA"/>
</dbReference>
<evidence type="ECO:0000313" key="1">
    <source>
        <dbReference type="EMBL" id="CAC5361973.1"/>
    </source>
</evidence>